<organism evidence="1 2">
    <name type="scientific">Cochliobolus sativus (strain ND90Pr / ATCC 201652)</name>
    <name type="common">Common root rot and spot blotch fungus</name>
    <name type="synonym">Bipolaris sorokiniana</name>
    <dbReference type="NCBI Taxonomy" id="665912"/>
    <lineage>
        <taxon>Eukaryota</taxon>
        <taxon>Fungi</taxon>
        <taxon>Dikarya</taxon>
        <taxon>Ascomycota</taxon>
        <taxon>Pezizomycotina</taxon>
        <taxon>Dothideomycetes</taxon>
        <taxon>Pleosporomycetidae</taxon>
        <taxon>Pleosporales</taxon>
        <taxon>Pleosporineae</taxon>
        <taxon>Pleosporaceae</taxon>
        <taxon>Bipolaris</taxon>
    </lineage>
</organism>
<dbReference type="EMBL" id="KB445641">
    <property type="protein sequence ID" value="EMD65686.1"/>
    <property type="molecule type" value="Genomic_DNA"/>
</dbReference>
<dbReference type="AlphaFoldDB" id="M2T8W0"/>
<dbReference type="GeneID" id="19136329"/>
<dbReference type="eggNOG" id="ENOG502RIR5">
    <property type="taxonomic scope" value="Eukaryota"/>
</dbReference>
<dbReference type="RefSeq" id="XP_007698764.1">
    <property type="nucleotide sequence ID" value="XM_007700574.1"/>
</dbReference>
<protein>
    <submittedName>
        <fullName evidence="1">Uncharacterized protein</fullName>
    </submittedName>
</protein>
<name>M2T8W0_COCSN</name>
<reference evidence="2" key="2">
    <citation type="journal article" date="2013" name="PLoS Genet.">
        <title>Comparative genome structure, secondary metabolite, and effector coding capacity across Cochliobolus pathogens.</title>
        <authorList>
            <person name="Condon B.J."/>
            <person name="Leng Y."/>
            <person name="Wu D."/>
            <person name="Bushley K.E."/>
            <person name="Ohm R.A."/>
            <person name="Otillar R."/>
            <person name="Martin J."/>
            <person name="Schackwitz W."/>
            <person name="Grimwood J."/>
            <person name="MohdZainudin N."/>
            <person name="Xue C."/>
            <person name="Wang R."/>
            <person name="Manning V.A."/>
            <person name="Dhillon B."/>
            <person name="Tu Z.J."/>
            <person name="Steffenson B.J."/>
            <person name="Salamov A."/>
            <person name="Sun H."/>
            <person name="Lowry S."/>
            <person name="LaButti K."/>
            <person name="Han J."/>
            <person name="Copeland A."/>
            <person name="Lindquist E."/>
            <person name="Barry K."/>
            <person name="Schmutz J."/>
            <person name="Baker S.E."/>
            <person name="Ciuffetti L.M."/>
            <person name="Grigoriev I.V."/>
            <person name="Zhong S."/>
            <person name="Turgeon B.G."/>
        </authorList>
    </citation>
    <scope>NUCLEOTIDE SEQUENCE [LARGE SCALE GENOMIC DNA]</scope>
    <source>
        <strain evidence="2">ND90Pr / ATCC 201652</strain>
    </source>
</reference>
<keyword evidence="2" id="KW-1185">Reference proteome</keyword>
<evidence type="ECO:0000313" key="1">
    <source>
        <dbReference type="EMBL" id="EMD65686.1"/>
    </source>
</evidence>
<accession>M2T8W0</accession>
<dbReference type="Proteomes" id="UP000016934">
    <property type="component" value="Unassembled WGS sequence"/>
</dbReference>
<sequence length="163" mass="17198">MCVCVCVSVSVCMASLLYAVTPVFSFLLCTISHTLSHILTYLHTYIVHTRTHTHPDFASQAPGATRIGHCRATGPKCCRLVLVSGRSDSTCTPQTSVLSLRYIGAVPLGVGGYHSNDTASSPAPRASAPTKGAAALAPVACGRFGAEIDAHYRRCCGILWSNC</sequence>
<evidence type="ECO:0000313" key="2">
    <source>
        <dbReference type="Proteomes" id="UP000016934"/>
    </source>
</evidence>
<dbReference type="KEGG" id="bsc:COCSADRAFT_308504"/>
<proteinExistence type="predicted"/>
<gene>
    <name evidence="1" type="ORF">COCSADRAFT_308504</name>
</gene>
<reference evidence="1 2" key="1">
    <citation type="journal article" date="2012" name="PLoS Pathog.">
        <title>Diverse lifestyles and strategies of plant pathogenesis encoded in the genomes of eighteen Dothideomycetes fungi.</title>
        <authorList>
            <person name="Ohm R.A."/>
            <person name="Feau N."/>
            <person name="Henrissat B."/>
            <person name="Schoch C.L."/>
            <person name="Horwitz B.A."/>
            <person name="Barry K.W."/>
            <person name="Condon B.J."/>
            <person name="Copeland A.C."/>
            <person name="Dhillon B."/>
            <person name="Glaser F."/>
            <person name="Hesse C.N."/>
            <person name="Kosti I."/>
            <person name="LaButti K."/>
            <person name="Lindquist E.A."/>
            <person name="Lucas S."/>
            <person name="Salamov A.A."/>
            <person name="Bradshaw R.E."/>
            <person name="Ciuffetti L."/>
            <person name="Hamelin R.C."/>
            <person name="Kema G.H.J."/>
            <person name="Lawrence C."/>
            <person name="Scott J.A."/>
            <person name="Spatafora J.W."/>
            <person name="Turgeon B.G."/>
            <person name="de Wit P.J.G.M."/>
            <person name="Zhong S."/>
            <person name="Goodwin S.B."/>
            <person name="Grigoriev I.V."/>
        </authorList>
    </citation>
    <scope>NUCLEOTIDE SEQUENCE [LARGE SCALE GENOMIC DNA]</scope>
    <source>
        <strain evidence="2">ND90Pr / ATCC 201652</strain>
    </source>
</reference>
<dbReference type="HOGENOM" id="CLU_1626895_0_0_1"/>